<reference evidence="3" key="1">
    <citation type="journal article" date="2014" name="Proc. Natl. Acad. Sci. U.S.A.">
        <title>Extensive sampling of basidiomycete genomes demonstrates inadequacy of the white-rot/brown-rot paradigm for wood decay fungi.</title>
        <authorList>
            <person name="Riley R."/>
            <person name="Salamov A.A."/>
            <person name="Brown D.W."/>
            <person name="Nagy L.G."/>
            <person name="Floudas D."/>
            <person name="Held B.W."/>
            <person name="Levasseur A."/>
            <person name="Lombard V."/>
            <person name="Morin E."/>
            <person name="Otillar R."/>
            <person name="Lindquist E.A."/>
            <person name="Sun H."/>
            <person name="LaButti K.M."/>
            <person name="Schmutz J."/>
            <person name="Jabbour D."/>
            <person name="Luo H."/>
            <person name="Baker S.E."/>
            <person name="Pisabarro A.G."/>
            <person name="Walton J.D."/>
            <person name="Blanchette R.A."/>
            <person name="Henrissat B."/>
            <person name="Martin F."/>
            <person name="Cullen D."/>
            <person name="Hibbett D.S."/>
            <person name="Grigoriev I.V."/>
        </authorList>
    </citation>
    <scope>NUCLEOTIDE SEQUENCE [LARGE SCALE GENOMIC DNA]</scope>
    <source>
        <strain evidence="3">CBS 339.88</strain>
    </source>
</reference>
<sequence length="63" mass="6701">TTATRHKLRSQTEMSSVCDDVRVIATPSTAAQHHRLRQSTSTSSGICINNPTTGPCCSKNADA</sequence>
<evidence type="ECO:0000313" key="3">
    <source>
        <dbReference type="Proteomes" id="UP000027222"/>
    </source>
</evidence>
<dbReference type="AlphaFoldDB" id="A0A067SEF1"/>
<protein>
    <submittedName>
        <fullName evidence="2">Uncharacterized protein</fullName>
    </submittedName>
</protein>
<evidence type="ECO:0000313" key="2">
    <source>
        <dbReference type="EMBL" id="KDR65143.1"/>
    </source>
</evidence>
<keyword evidence="3" id="KW-1185">Reference proteome</keyword>
<evidence type="ECO:0000256" key="1">
    <source>
        <dbReference type="SAM" id="MobiDB-lite"/>
    </source>
</evidence>
<feature type="non-terminal residue" evidence="2">
    <location>
        <position position="1"/>
    </location>
</feature>
<name>A0A067SEF1_GALM3</name>
<dbReference type="Proteomes" id="UP000027222">
    <property type="component" value="Unassembled WGS sequence"/>
</dbReference>
<organism evidence="2 3">
    <name type="scientific">Galerina marginata (strain CBS 339.88)</name>
    <dbReference type="NCBI Taxonomy" id="685588"/>
    <lineage>
        <taxon>Eukaryota</taxon>
        <taxon>Fungi</taxon>
        <taxon>Dikarya</taxon>
        <taxon>Basidiomycota</taxon>
        <taxon>Agaricomycotina</taxon>
        <taxon>Agaricomycetes</taxon>
        <taxon>Agaricomycetidae</taxon>
        <taxon>Agaricales</taxon>
        <taxon>Agaricineae</taxon>
        <taxon>Strophariaceae</taxon>
        <taxon>Galerina</taxon>
    </lineage>
</organism>
<proteinExistence type="predicted"/>
<feature type="region of interest" description="Disordered" evidence="1">
    <location>
        <begin position="29"/>
        <end position="53"/>
    </location>
</feature>
<feature type="compositionally biased region" description="Polar residues" evidence="1">
    <location>
        <begin position="38"/>
        <end position="53"/>
    </location>
</feature>
<accession>A0A067SEF1</accession>
<dbReference type="HOGENOM" id="CLU_195450_0_0_1"/>
<dbReference type="EMBL" id="KL142501">
    <property type="protein sequence ID" value="KDR65143.1"/>
    <property type="molecule type" value="Genomic_DNA"/>
</dbReference>
<gene>
    <name evidence="2" type="ORF">GALMADRAFT_260316</name>
</gene>